<gene>
    <name evidence="6" type="ORF">MAR_023161</name>
</gene>
<dbReference type="InterPro" id="IPR030385">
    <property type="entry name" value="G_IRG_dom"/>
</dbReference>
<comment type="similarity">
    <text evidence="1">Belongs to the TRAFAC class dynamin-like GTPase superfamily. IRG family.</text>
</comment>
<keyword evidence="3" id="KW-0378">Hydrolase</keyword>
<keyword evidence="4" id="KW-0342">GTP-binding</keyword>
<dbReference type="PANTHER" id="PTHR32341">
    <property type="entry name" value="INTERFERON-INDUCIBLE GTPASE"/>
    <property type="match status" value="1"/>
</dbReference>
<dbReference type="Proteomes" id="UP001164746">
    <property type="component" value="Chromosome 3"/>
</dbReference>
<dbReference type="Gene3D" id="3.40.50.300">
    <property type="entry name" value="P-loop containing nucleotide triphosphate hydrolases"/>
    <property type="match status" value="1"/>
</dbReference>
<dbReference type="Pfam" id="PF05049">
    <property type="entry name" value="IIGP"/>
    <property type="match status" value="1"/>
</dbReference>
<evidence type="ECO:0000256" key="4">
    <source>
        <dbReference type="ARBA" id="ARBA00023134"/>
    </source>
</evidence>
<dbReference type="InterPro" id="IPR027417">
    <property type="entry name" value="P-loop_NTPase"/>
</dbReference>
<organism evidence="6 7">
    <name type="scientific">Mya arenaria</name>
    <name type="common">Soft-shell clam</name>
    <dbReference type="NCBI Taxonomy" id="6604"/>
    <lineage>
        <taxon>Eukaryota</taxon>
        <taxon>Metazoa</taxon>
        <taxon>Spiralia</taxon>
        <taxon>Lophotrochozoa</taxon>
        <taxon>Mollusca</taxon>
        <taxon>Bivalvia</taxon>
        <taxon>Autobranchia</taxon>
        <taxon>Heteroconchia</taxon>
        <taxon>Euheterodonta</taxon>
        <taxon>Imparidentia</taxon>
        <taxon>Neoheterodontei</taxon>
        <taxon>Myida</taxon>
        <taxon>Myoidea</taxon>
        <taxon>Myidae</taxon>
        <taxon>Mya</taxon>
    </lineage>
</organism>
<evidence type="ECO:0000256" key="1">
    <source>
        <dbReference type="ARBA" id="ARBA00005429"/>
    </source>
</evidence>
<dbReference type="PANTHER" id="PTHR32341:SF10">
    <property type="entry name" value="INTERFERON-INDUCIBLE GTPASE 5"/>
    <property type="match status" value="1"/>
</dbReference>
<sequence>MMTEEMQKECEQTLSIGGLSALQKKINSELDLWQNIVIRFAIIGESGSGKSSFINAMLGLSGDDPTAAKVGCNECTMDCKEFRHPRKKTLSFTDLPGVGTRKFPKDSYLEAVQFESFHFFILITQCRFKENDLWLVKEIEKRGKQFYFVRTKTDVDVSSDMRAHPLTYNEGKLLQDIRTETIKQLKSANVGLNNVFLIDNYDTKRFDFDNLMERLIDDAPSLIKQSLIFSVSAASSNVLKEKVASLRTRIRYQAILASIGSLAPIPGVGLACEVGILMKEVNFYKSQLGTDKNTMQQLAMKMGVSVESLYKDLGMTSHILLASRDSFLKLCTEIAVSEATESLLKWTAPIFGHLVSAAASYPVCSYTLNRLLNVCEEEAIKVNK</sequence>
<accession>A0ABY7DRR2</accession>
<dbReference type="InterPro" id="IPR007743">
    <property type="entry name" value="Immunity-related_GTPase-like"/>
</dbReference>
<evidence type="ECO:0000259" key="5">
    <source>
        <dbReference type="PROSITE" id="PS51716"/>
    </source>
</evidence>
<feature type="non-terminal residue" evidence="6">
    <location>
        <position position="384"/>
    </location>
</feature>
<proteinExistence type="inferred from homology"/>
<name>A0ABY7DRR2_MYAAR</name>
<reference evidence="6" key="1">
    <citation type="submission" date="2022-11" db="EMBL/GenBank/DDBJ databases">
        <title>Centuries of genome instability and evolution in soft-shell clam transmissible cancer (bioRxiv).</title>
        <authorList>
            <person name="Hart S.F.M."/>
            <person name="Yonemitsu M.A."/>
            <person name="Giersch R.M."/>
            <person name="Beal B.F."/>
            <person name="Arriagada G."/>
            <person name="Davis B.W."/>
            <person name="Ostrander E.A."/>
            <person name="Goff S.P."/>
            <person name="Metzger M.J."/>
        </authorList>
    </citation>
    <scope>NUCLEOTIDE SEQUENCE</scope>
    <source>
        <strain evidence="6">MELC-2E11</strain>
        <tissue evidence="6">Siphon/mantle</tissue>
    </source>
</reference>
<evidence type="ECO:0000256" key="3">
    <source>
        <dbReference type="ARBA" id="ARBA00022801"/>
    </source>
</evidence>
<dbReference type="EMBL" id="CP111014">
    <property type="protein sequence ID" value="WAQ98788.1"/>
    <property type="molecule type" value="Genomic_DNA"/>
</dbReference>
<dbReference type="PROSITE" id="PS51716">
    <property type="entry name" value="G_IRG"/>
    <property type="match status" value="1"/>
</dbReference>
<evidence type="ECO:0000313" key="6">
    <source>
        <dbReference type="EMBL" id="WAQ98788.1"/>
    </source>
</evidence>
<evidence type="ECO:0000313" key="7">
    <source>
        <dbReference type="Proteomes" id="UP001164746"/>
    </source>
</evidence>
<dbReference type="SUPFAM" id="SSF52540">
    <property type="entry name" value="P-loop containing nucleoside triphosphate hydrolases"/>
    <property type="match status" value="1"/>
</dbReference>
<keyword evidence="7" id="KW-1185">Reference proteome</keyword>
<feature type="domain" description="IRG-type G" evidence="5">
    <location>
        <begin position="36"/>
        <end position="218"/>
    </location>
</feature>
<protein>
    <submittedName>
        <fullName evidence="6">IIGP1-like protein</fullName>
    </submittedName>
</protein>
<dbReference type="InterPro" id="IPR051515">
    <property type="entry name" value="IRG"/>
</dbReference>
<keyword evidence="2" id="KW-0547">Nucleotide-binding</keyword>
<evidence type="ECO:0000256" key="2">
    <source>
        <dbReference type="ARBA" id="ARBA00022741"/>
    </source>
</evidence>